<name>A0A2P4ZHM9_9HYPO</name>
<comment type="caution">
    <text evidence="2">The sequence shown here is derived from an EMBL/GenBank/DDBJ whole genome shotgun (WGS) entry which is preliminary data.</text>
</comment>
<feature type="region of interest" description="Disordered" evidence="1">
    <location>
        <begin position="1"/>
        <end position="25"/>
    </location>
</feature>
<dbReference type="Proteomes" id="UP000054821">
    <property type="component" value="Unassembled WGS sequence"/>
</dbReference>
<proteinExistence type="predicted"/>
<dbReference type="EMBL" id="JPDN02000027">
    <property type="protein sequence ID" value="PON23800.1"/>
    <property type="molecule type" value="Genomic_DNA"/>
</dbReference>
<evidence type="ECO:0000313" key="2">
    <source>
        <dbReference type="EMBL" id="PON23800.1"/>
    </source>
</evidence>
<dbReference type="RefSeq" id="XP_018658761.2">
    <property type="nucleotide sequence ID" value="XM_018807984.2"/>
</dbReference>
<sequence>MQYTPVSQLRHRQQQRTNSWPRNQELQGFAAHSLSYVAEAPREESAPSVHRPVVTATYELDELPERSNQGKGKGKDMLSQAEEGRAGAGQDAAEDAEEDKGPKPFCSIRGRFVIAPFPGWKNWFSRRGDDA</sequence>
<evidence type="ECO:0000256" key="1">
    <source>
        <dbReference type="SAM" id="MobiDB-lite"/>
    </source>
</evidence>
<organism evidence="2 3">
    <name type="scientific">Trichoderma gamsii</name>
    <dbReference type="NCBI Taxonomy" id="398673"/>
    <lineage>
        <taxon>Eukaryota</taxon>
        <taxon>Fungi</taxon>
        <taxon>Dikarya</taxon>
        <taxon>Ascomycota</taxon>
        <taxon>Pezizomycotina</taxon>
        <taxon>Sordariomycetes</taxon>
        <taxon>Hypocreomycetidae</taxon>
        <taxon>Hypocreales</taxon>
        <taxon>Hypocreaceae</taxon>
        <taxon>Trichoderma</taxon>
    </lineage>
</organism>
<dbReference type="AlphaFoldDB" id="A0A2P4ZHM9"/>
<dbReference type="GeneID" id="29988067"/>
<protein>
    <submittedName>
        <fullName evidence="2">Uncharacterized protein</fullName>
    </submittedName>
</protein>
<evidence type="ECO:0000313" key="3">
    <source>
        <dbReference type="Proteomes" id="UP000054821"/>
    </source>
</evidence>
<feature type="compositionally biased region" description="Polar residues" evidence="1">
    <location>
        <begin position="15"/>
        <end position="25"/>
    </location>
</feature>
<gene>
    <name evidence="2" type="ORF">TGAM01_v207447</name>
</gene>
<keyword evidence="3" id="KW-1185">Reference proteome</keyword>
<accession>A0A2P4ZHM9</accession>
<feature type="region of interest" description="Disordered" evidence="1">
    <location>
        <begin position="59"/>
        <end position="105"/>
    </location>
</feature>
<reference evidence="2 3" key="1">
    <citation type="journal article" date="2016" name="Genome Announc.">
        <title>Draft Whole-Genome Sequence of Trichoderma gamsii T6085, a Promising Biocontrol Agent of Fusarium Head Blight on Wheat.</title>
        <authorList>
            <person name="Baroncelli R."/>
            <person name="Zapparata A."/>
            <person name="Piaggeschi G."/>
            <person name="Sarrocco S."/>
            <person name="Vannacci G."/>
        </authorList>
    </citation>
    <scope>NUCLEOTIDE SEQUENCE [LARGE SCALE GENOMIC DNA]</scope>
    <source>
        <strain evidence="2 3">T6085</strain>
    </source>
</reference>